<organism evidence="2 3">
    <name type="scientific">Prochlorococcus marinus str. XMU1401</name>
    <dbReference type="NCBI Taxonomy" id="2052594"/>
    <lineage>
        <taxon>Bacteria</taxon>
        <taxon>Bacillati</taxon>
        <taxon>Cyanobacteriota</taxon>
        <taxon>Cyanophyceae</taxon>
        <taxon>Synechococcales</taxon>
        <taxon>Prochlorococcaceae</taxon>
        <taxon>Prochlorococcus</taxon>
    </lineage>
</organism>
<protein>
    <submittedName>
        <fullName evidence="2">Uncharacterized protein</fullName>
    </submittedName>
</protein>
<feature type="transmembrane region" description="Helical" evidence="1">
    <location>
        <begin position="285"/>
        <end position="301"/>
    </location>
</feature>
<comment type="caution">
    <text evidence="2">The sequence shown here is derived from an EMBL/GenBank/DDBJ whole genome shotgun (WGS) entry which is preliminary data.</text>
</comment>
<dbReference type="Proteomes" id="UP000666562">
    <property type="component" value="Unassembled WGS sequence"/>
</dbReference>
<name>A0A8I2BKQ3_PROMR</name>
<evidence type="ECO:0000256" key="1">
    <source>
        <dbReference type="SAM" id="Phobius"/>
    </source>
</evidence>
<accession>A0A8I2BKQ3</accession>
<sequence>MKIAFLFSGQLRELEYDLFRKSLLNLTKDLDYSIFAYTWEEMGESLNHKNSLPEINSNENIDEKINFLFKDFNLLDFGYESFEDFRKGLKDQYRKIYYSNKFHFGTINSLPQIYTLNKSFKLLEKSKLNFDLVFRCRFDSIFIHPIKIFPLKQILSNGSVFNLNFGRAYYPNRIYDIFFGGSRKAMNFISTIWNDTPYLVKNSFDNGLDKRDCCRILYLAASLDNTNVNSFSSRICDVYRNNDLIYSKYLIESHLVNFRVNKKNISYVKYILKWFRERKLINTKIIFYLIKSFLLIPFVYLKRLKYLKIT</sequence>
<reference evidence="2" key="1">
    <citation type="submission" date="2020-03" db="EMBL/GenBank/DDBJ databases">
        <title>Genome differentiation and subclade ecological adaptation of Prochlorococcus HLII clade in the global ocean.</title>
        <authorList>
            <person name="Yan W."/>
            <person name="Fen X."/>
            <person name="Zhang W."/>
        </authorList>
    </citation>
    <scope>NUCLEOTIDE SEQUENCE</scope>
    <source>
        <strain evidence="2">XMU1401</strain>
    </source>
</reference>
<dbReference type="EMBL" id="JAAORC010000002">
    <property type="protein sequence ID" value="MBO8223264.1"/>
    <property type="molecule type" value="Genomic_DNA"/>
</dbReference>
<dbReference type="RefSeq" id="WP_100883911.1">
    <property type="nucleotide sequence ID" value="NZ_JAAORC010000002.1"/>
</dbReference>
<keyword evidence="1" id="KW-0472">Membrane</keyword>
<proteinExistence type="predicted"/>
<gene>
    <name evidence="2" type="ORF">HA142_07030</name>
</gene>
<evidence type="ECO:0000313" key="2">
    <source>
        <dbReference type="EMBL" id="MBO8223264.1"/>
    </source>
</evidence>
<dbReference type="AlphaFoldDB" id="A0A8I2BKQ3"/>
<keyword evidence="1" id="KW-1133">Transmembrane helix</keyword>
<keyword evidence="1" id="KW-0812">Transmembrane</keyword>
<evidence type="ECO:0000313" key="3">
    <source>
        <dbReference type="Proteomes" id="UP000666562"/>
    </source>
</evidence>